<dbReference type="RefSeq" id="WP_166020169.1">
    <property type="nucleotide sequence ID" value="NZ_JBEZNA010000005.1"/>
</dbReference>
<organism evidence="1 2">
    <name type="scientific">Streptomyces chilikensis</name>
    <dbReference type="NCBI Taxonomy" id="1194079"/>
    <lineage>
        <taxon>Bacteria</taxon>
        <taxon>Bacillati</taxon>
        <taxon>Actinomycetota</taxon>
        <taxon>Actinomycetes</taxon>
        <taxon>Kitasatosporales</taxon>
        <taxon>Streptomycetaceae</taxon>
        <taxon>Streptomyces</taxon>
    </lineage>
</organism>
<comment type="caution">
    <text evidence="1">The sequence shown here is derived from an EMBL/GenBank/DDBJ whole genome shotgun (WGS) entry which is preliminary data.</text>
</comment>
<dbReference type="InterPro" id="IPR040547">
    <property type="entry name" value="CdiI"/>
</dbReference>
<dbReference type="Proteomes" id="UP001551584">
    <property type="component" value="Unassembled WGS sequence"/>
</dbReference>
<gene>
    <name evidence="1" type="ORF">AB0D95_04010</name>
</gene>
<protein>
    <submittedName>
        <fullName evidence="1">Contact-dependent growth inhibition system immunity protein</fullName>
    </submittedName>
</protein>
<proteinExistence type="predicted"/>
<keyword evidence="2" id="KW-1185">Reference proteome</keyword>
<reference evidence="1 2" key="1">
    <citation type="submission" date="2024-06" db="EMBL/GenBank/DDBJ databases">
        <title>The Natural Products Discovery Center: Release of the First 8490 Sequenced Strains for Exploring Actinobacteria Biosynthetic Diversity.</title>
        <authorList>
            <person name="Kalkreuter E."/>
            <person name="Kautsar S.A."/>
            <person name="Yang D."/>
            <person name="Bader C.D."/>
            <person name="Teijaro C.N."/>
            <person name="Fluegel L."/>
            <person name="Davis C.M."/>
            <person name="Simpson J.R."/>
            <person name="Lauterbach L."/>
            <person name="Steele A.D."/>
            <person name="Gui C."/>
            <person name="Meng S."/>
            <person name="Li G."/>
            <person name="Viehrig K."/>
            <person name="Ye F."/>
            <person name="Su P."/>
            <person name="Kiefer A.F."/>
            <person name="Nichols A."/>
            <person name="Cepeda A.J."/>
            <person name="Yan W."/>
            <person name="Fan B."/>
            <person name="Jiang Y."/>
            <person name="Adhikari A."/>
            <person name="Zheng C.-J."/>
            <person name="Schuster L."/>
            <person name="Cowan T.M."/>
            <person name="Smanski M.J."/>
            <person name="Chevrette M.G."/>
            <person name="De Carvalho L.P.S."/>
            <person name="Shen B."/>
        </authorList>
    </citation>
    <scope>NUCLEOTIDE SEQUENCE [LARGE SCALE GENOMIC DNA]</scope>
    <source>
        <strain evidence="1 2">NPDC048117</strain>
    </source>
</reference>
<accession>A0ABV3EJU3</accession>
<evidence type="ECO:0000313" key="2">
    <source>
        <dbReference type="Proteomes" id="UP001551584"/>
    </source>
</evidence>
<name>A0ABV3EJU3_9ACTN</name>
<evidence type="ECO:0000313" key="1">
    <source>
        <dbReference type="EMBL" id="MEU9576437.1"/>
    </source>
</evidence>
<dbReference type="CDD" id="cd20691">
    <property type="entry name" value="CdiI_EC536-like"/>
    <property type="match status" value="1"/>
</dbReference>
<sequence>MDRLLHLDRTLDELDPPRWAPAGPDATSLVRRVHELRRVPLGELGPADLRTLISQQVALPHVLPLAGNLLLDEPMLDAYFYEGDLLLAAVNVPASAWTLLPNLAARVRTVIMALPEAAVASLPRGGAEELARFVARTEPLRRPDEGTRNPQ</sequence>
<dbReference type="EMBL" id="JBEZNA010000005">
    <property type="protein sequence ID" value="MEU9576437.1"/>
    <property type="molecule type" value="Genomic_DNA"/>
</dbReference>
<dbReference type="Pfam" id="PF18616">
    <property type="entry name" value="CdiI_3"/>
    <property type="match status" value="1"/>
</dbReference>